<dbReference type="RefSeq" id="WP_185411587.1">
    <property type="nucleotide sequence ID" value="NZ_JAARRE010000016.1"/>
</dbReference>
<name>A0A7X1CQ92_9LIST</name>
<evidence type="ECO:0000313" key="3">
    <source>
        <dbReference type="Proteomes" id="UP000535908"/>
    </source>
</evidence>
<dbReference type="Pfam" id="PF16935">
    <property type="entry name" value="Hol_Tox"/>
    <property type="match status" value="1"/>
</dbReference>
<sequence>MSVAEAIALMISFGSFIVSLISLVVIIAKAVTKDKE</sequence>
<keyword evidence="1" id="KW-0472">Membrane</keyword>
<evidence type="ECO:0000313" key="2">
    <source>
        <dbReference type="EMBL" id="MBC1936787.1"/>
    </source>
</evidence>
<feature type="transmembrane region" description="Helical" evidence="1">
    <location>
        <begin position="6"/>
        <end position="28"/>
    </location>
</feature>
<accession>A0A7X1CQ92</accession>
<dbReference type="InterPro" id="IPR031616">
    <property type="entry name" value="BsrE-like"/>
</dbReference>
<dbReference type="AlphaFoldDB" id="A0A7X1CQ92"/>
<keyword evidence="1" id="KW-1133">Transmembrane helix</keyword>
<evidence type="ECO:0000256" key="1">
    <source>
        <dbReference type="SAM" id="Phobius"/>
    </source>
</evidence>
<gene>
    <name evidence="2" type="ORF">HCA69_10445</name>
</gene>
<dbReference type="Proteomes" id="UP000535908">
    <property type="component" value="Unassembled WGS sequence"/>
</dbReference>
<comment type="caution">
    <text evidence="2">The sequence shown here is derived from an EMBL/GenBank/DDBJ whole genome shotgun (WGS) entry which is preliminary data.</text>
</comment>
<keyword evidence="1" id="KW-0812">Transmembrane</keyword>
<dbReference type="EMBL" id="JAARWN010000010">
    <property type="protein sequence ID" value="MBC1936787.1"/>
    <property type="molecule type" value="Genomic_DNA"/>
</dbReference>
<reference evidence="2 3" key="1">
    <citation type="submission" date="2020-03" db="EMBL/GenBank/DDBJ databases">
        <title>Soil Listeria distribution.</title>
        <authorList>
            <person name="Liao J."/>
            <person name="Wiedmann M."/>
        </authorList>
    </citation>
    <scope>NUCLEOTIDE SEQUENCE [LARGE SCALE GENOMIC DNA]</scope>
    <source>
        <strain evidence="2 3">FSL L7-0741</strain>
    </source>
</reference>
<protein>
    <submittedName>
        <fullName evidence="2">Putative holin-like toxin</fullName>
    </submittedName>
</protein>
<proteinExistence type="predicted"/>
<organism evidence="2 3">
    <name type="scientific">Listeria grandensis</name>
    <dbReference type="NCBI Taxonomy" id="1494963"/>
    <lineage>
        <taxon>Bacteria</taxon>
        <taxon>Bacillati</taxon>
        <taxon>Bacillota</taxon>
        <taxon>Bacilli</taxon>
        <taxon>Bacillales</taxon>
        <taxon>Listeriaceae</taxon>
        <taxon>Listeria</taxon>
    </lineage>
</organism>